<evidence type="ECO:0000313" key="3">
    <source>
        <dbReference type="Proteomes" id="UP001165121"/>
    </source>
</evidence>
<protein>
    <submittedName>
        <fullName evidence="2">Unnamed protein product</fullName>
    </submittedName>
</protein>
<comment type="caution">
    <text evidence="2">The sequence shown here is derived from an EMBL/GenBank/DDBJ whole genome shotgun (WGS) entry which is preliminary data.</text>
</comment>
<reference evidence="2" key="1">
    <citation type="submission" date="2023-04" db="EMBL/GenBank/DDBJ databases">
        <title>Phytophthora fragariaefolia NBRC 109709.</title>
        <authorList>
            <person name="Ichikawa N."/>
            <person name="Sato H."/>
            <person name="Tonouchi N."/>
        </authorList>
    </citation>
    <scope>NUCLEOTIDE SEQUENCE</scope>
    <source>
        <strain evidence="2">NBRC 109709</strain>
    </source>
</reference>
<dbReference type="Proteomes" id="UP001165121">
    <property type="component" value="Unassembled WGS sequence"/>
</dbReference>
<accession>A0A9W6TUE0</accession>
<gene>
    <name evidence="2" type="ORF">Pfra01_000206900</name>
</gene>
<feature type="compositionally biased region" description="Basic and acidic residues" evidence="1">
    <location>
        <begin position="156"/>
        <end position="174"/>
    </location>
</feature>
<keyword evidence="3" id="KW-1185">Reference proteome</keyword>
<sequence length="174" mass="19801">MIQSSRPFQGHNKIGKTCLHYRKRGVLRLKRSKGLFERRTEFRGGCNGSMLPKYFQNGRIEAVDIVEGVRGCWVRSCRHAKNKLSLESAHWIQAALEEHLLRSETRISVPHLRMGFVRSRSNESSPFSIDQAASEPLPSAIRNHNMSLEEATQLVHGEDTVDSRPNKGLDPNRL</sequence>
<feature type="region of interest" description="Disordered" evidence="1">
    <location>
        <begin position="153"/>
        <end position="174"/>
    </location>
</feature>
<dbReference type="EMBL" id="BSXT01000166">
    <property type="protein sequence ID" value="GMF19555.1"/>
    <property type="molecule type" value="Genomic_DNA"/>
</dbReference>
<name>A0A9W6TUE0_9STRA</name>
<dbReference type="AlphaFoldDB" id="A0A9W6TUE0"/>
<evidence type="ECO:0000256" key="1">
    <source>
        <dbReference type="SAM" id="MobiDB-lite"/>
    </source>
</evidence>
<organism evidence="2 3">
    <name type="scientific">Phytophthora fragariaefolia</name>
    <dbReference type="NCBI Taxonomy" id="1490495"/>
    <lineage>
        <taxon>Eukaryota</taxon>
        <taxon>Sar</taxon>
        <taxon>Stramenopiles</taxon>
        <taxon>Oomycota</taxon>
        <taxon>Peronosporomycetes</taxon>
        <taxon>Peronosporales</taxon>
        <taxon>Peronosporaceae</taxon>
        <taxon>Phytophthora</taxon>
    </lineage>
</organism>
<proteinExistence type="predicted"/>
<evidence type="ECO:0000313" key="2">
    <source>
        <dbReference type="EMBL" id="GMF19555.1"/>
    </source>
</evidence>